<evidence type="ECO:0000256" key="6">
    <source>
        <dbReference type="ARBA" id="ARBA00023136"/>
    </source>
</evidence>
<evidence type="ECO:0000256" key="1">
    <source>
        <dbReference type="ARBA" id="ARBA00004434"/>
    </source>
</evidence>
<evidence type="ECO:0000256" key="7">
    <source>
        <dbReference type="RuleBase" id="RU368123"/>
    </source>
</evidence>
<reference evidence="8 9" key="1">
    <citation type="journal article" date="2015" name="Biotechnol. Biofuels">
        <title>Enhanced degradation of softwood versus hardwood by the white-rot fungus Pycnoporus coccineus.</title>
        <authorList>
            <person name="Couturier M."/>
            <person name="Navarro D."/>
            <person name="Chevret D."/>
            <person name="Henrissat B."/>
            <person name="Piumi F."/>
            <person name="Ruiz-Duenas F.J."/>
            <person name="Martinez A.T."/>
            <person name="Grigoriev I.V."/>
            <person name="Riley R."/>
            <person name="Lipzen A."/>
            <person name="Berrin J.G."/>
            <person name="Master E.R."/>
            <person name="Rosso M.N."/>
        </authorList>
    </citation>
    <scope>NUCLEOTIDE SEQUENCE [LARGE SCALE GENOMIC DNA]</scope>
    <source>
        <strain evidence="8 9">BRFM310</strain>
    </source>
</reference>
<keyword evidence="5 7" id="KW-0496">Mitochondrion</keyword>
<evidence type="ECO:0000313" key="9">
    <source>
        <dbReference type="Proteomes" id="UP000193067"/>
    </source>
</evidence>
<protein>
    <recommendedName>
        <fullName evidence="7">Cytochrome c oxidase subunit 8, mitochondrial</fullName>
    </recommendedName>
    <alternativeName>
        <fullName evidence="7">Cytochrome c oxidase polypeptide VIII</fullName>
    </alternativeName>
</protein>
<gene>
    <name evidence="8" type="ORF">PYCCODRAFT_1470402</name>
</gene>
<comment type="similarity">
    <text evidence="3 7">Belongs to the cytochrome c oxidase VIIc family.</text>
</comment>
<keyword evidence="9" id="KW-1185">Reference proteome</keyword>
<dbReference type="SUPFAM" id="SSF81427">
    <property type="entry name" value="Mitochondrial cytochrome c oxidase subunit VIIc (aka VIIIa)"/>
    <property type="match status" value="1"/>
</dbReference>
<dbReference type="InterPro" id="IPR004202">
    <property type="entry name" value="COX7C/Cox8"/>
</dbReference>
<dbReference type="GO" id="GO:0006123">
    <property type="term" value="P:mitochondrial electron transport, cytochrome c to oxygen"/>
    <property type="evidence" value="ECO:0007669"/>
    <property type="project" value="UniProtKB-UniRule"/>
</dbReference>
<dbReference type="UniPathway" id="UPA00705"/>
<dbReference type="Proteomes" id="UP000193067">
    <property type="component" value="Unassembled WGS sequence"/>
</dbReference>
<evidence type="ECO:0000313" key="8">
    <source>
        <dbReference type="EMBL" id="OSC99126.1"/>
    </source>
</evidence>
<dbReference type="Gene3D" id="4.10.49.10">
    <property type="entry name" value="Cytochrome c oxidase subunit VIIc"/>
    <property type="match status" value="1"/>
</dbReference>
<evidence type="ECO:0000256" key="5">
    <source>
        <dbReference type="ARBA" id="ARBA00023128"/>
    </source>
</evidence>
<keyword evidence="7" id="KW-0809">Transit peptide</keyword>
<keyword evidence="7" id="KW-1133">Transmembrane helix</keyword>
<keyword evidence="7" id="KW-0812">Transmembrane</keyword>
<evidence type="ECO:0000256" key="3">
    <source>
        <dbReference type="ARBA" id="ARBA00010514"/>
    </source>
</evidence>
<dbReference type="GO" id="GO:0045277">
    <property type="term" value="C:respiratory chain complex IV"/>
    <property type="evidence" value="ECO:0007669"/>
    <property type="project" value="UniProtKB-UniRule"/>
</dbReference>
<dbReference type="GO" id="GO:0005743">
    <property type="term" value="C:mitochondrial inner membrane"/>
    <property type="evidence" value="ECO:0007669"/>
    <property type="project" value="UniProtKB-SubCell"/>
</dbReference>
<evidence type="ECO:0000256" key="4">
    <source>
        <dbReference type="ARBA" id="ARBA00022792"/>
    </source>
</evidence>
<dbReference type="OrthoDB" id="9974841at2759"/>
<dbReference type="InterPro" id="IPR036636">
    <property type="entry name" value="COX7C/Cox8_sf"/>
</dbReference>
<comment type="subunit">
    <text evidence="7">Component of the cytochrome c oxidase (complex IV, CIV), a multisubunit enzyme composed of a catalytic core of 3 subunits and several supernumerary subunits. The complex exists as a monomer or a dimer and forms supercomplexes (SCs) in the inner mitochondrial membrane with ubiquinol-cytochrome c oxidoreductase (cytochrome b-c1 complex, complex III, CIII).</text>
</comment>
<keyword evidence="4 7" id="KW-0999">Mitochondrion inner membrane</keyword>
<accession>A0A1Y2IDH1</accession>
<comment type="subcellular location">
    <subcellularLocation>
        <location evidence="1 7">Mitochondrion inner membrane</location>
        <topology evidence="1 7">Single-pass membrane protein</topology>
    </subcellularLocation>
</comment>
<proteinExistence type="inferred from homology"/>
<feature type="transmembrane region" description="Helical" evidence="7">
    <location>
        <begin position="44"/>
        <end position="65"/>
    </location>
</feature>
<organism evidence="8 9">
    <name type="scientific">Trametes coccinea (strain BRFM310)</name>
    <name type="common">Pycnoporus coccineus</name>
    <dbReference type="NCBI Taxonomy" id="1353009"/>
    <lineage>
        <taxon>Eukaryota</taxon>
        <taxon>Fungi</taxon>
        <taxon>Dikarya</taxon>
        <taxon>Basidiomycota</taxon>
        <taxon>Agaricomycotina</taxon>
        <taxon>Agaricomycetes</taxon>
        <taxon>Polyporales</taxon>
        <taxon>Polyporaceae</taxon>
        <taxon>Trametes</taxon>
    </lineage>
</organism>
<dbReference type="Pfam" id="PF02935">
    <property type="entry name" value="COX7C"/>
    <property type="match status" value="1"/>
</dbReference>
<dbReference type="STRING" id="1353009.A0A1Y2IDH1"/>
<dbReference type="EMBL" id="KZ084130">
    <property type="protein sequence ID" value="OSC99126.1"/>
    <property type="molecule type" value="Genomic_DNA"/>
</dbReference>
<comment type="function">
    <text evidence="7">Component of the cytochrome c oxidase, the last enzyme in the mitochondrial electron transport chain which drives oxidative phosphorylation. The respiratory chain contains 3 multisubunit complexes succinate dehydrogenase (complex II, CII), ubiquinol-cytochrome c oxidoreductase (cytochrome b-c1 complex, complex III, CIII) and cytochrome c oxidase (complex IV, CIV), that cooperate to transfer electrons derived from NADH and succinate to molecular oxygen, creating an electrochemical gradient over the inner membrane that drives transmembrane transport and the ATP synthase. Cytochrome c oxidase is the component of the respiratory chain that catalyzes the reduction of oxygen to water. Electrons originating from reduced cytochrome c in the intermembrane space (IMS) are transferred via the dinuclear copper A center (CU(A)) of subunit 2 and heme A of subunit 1 to the active site in subunit 1, a binuclear center (BNC) formed by heme A3 and copper B (CU(B)). The BNC reduces molecular oxygen to 2 water molecules using 4 electrons from cytochrome c in the IMS and 4 protons from the mitochondrial matrix.</text>
</comment>
<sequence length="71" mass="7851">MSMLARSAAPLRQVAVRARAAPVRSMHGGEYKHIPFNYDKKPVFAAKVASYLVFGFSIPFIAAYYQLSKSA</sequence>
<name>A0A1Y2IDH1_TRAC3</name>
<comment type="pathway">
    <text evidence="2 7">Energy metabolism; oxidative phosphorylation.</text>
</comment>
<keyword evidence="6 7" id="KW-0472">Membrane</keyword>
<evidence type="ECO:0000256" key="2">
    <source>
        <dbReference type="ARBA" id="ARBA00004673"/>
    </source>
</evidence>
<dbReference type="AlphaFoldDB" id="A0A1Y2IDH1"/>